<dbReference type="Proteomes" id="UP001140949">
    <property type="component" value="Unassembled WGS sequence"/>
</dbReference>
<keyword evidence="4" id="KW-1185">Reference proteome</keyword>
<dbReference type="AlphaFoldDB" id="A0AAX6E8J3"/>
<proteinExistence type="predicted"/>
<reference evidence="2" key="1">
    <citation type="journal article" date="2023" name="GigaByte">
        <title>Genome assembly of the bearded iris, Iris pallida Lam.</title>
        <authorList>
            <person name="Bruccoleri R.E."/>
            <person name="Oakeley E.J."/>
            <person name="Faust A.M.E."/>
            <person name="Altorfer M."/>
            <person name="Dessus-Babus S."/>
            <person name="Burckhardt D."/>
            <person name="Oertli M."/>
            <person name="Naumann U."/>
            <person name="Petersen F."/>
            <person name="Wong J."/>
        </authorList>
    </citation>
    <scope>NUCLEOTIDE SEQUENCE</scope>
    <source>
        <strain evidence="2">GSM-AAB239-AS_SAM_17_03QT</strain>
    </source>
</reference>
<sequence>MGTLKIKQIIWLMVTHLALTLIFSFGFLYIMNAFLSCPRKIDIFYSNC</sequence>
<feature type="transmembrane region" description="Helical" evidence="1">
    <location>
        <begin position="9"/>
        <end position="31"/>
    </location>
</feature>
<keyword evidence="1" id="KW-1133">Transmembrane helix</keyword>
<dbReference type="EMBL" id="JANAVB010038820">
    <property type="protein sequence ID" value="KAJ6800358.1"/>
    <property type="molecule type" value="Genomic_DNA"/>
</dbReference>
<keyword evidence="1" id="KW-0472">Membrane</keyword>
<comment type="caution">
    <text evidence="2">The sequence shown here is derived from an EMBL/GenBank/DDBJ whole genome shotgun (WGS) entry which is preliminary data.</text>
</comment>
<dbReference type="EMBL" id="JANAVB010038820">
    <property type="protein sequence ID" value="KAJ6800359.1"/>
    <property type="molecule type" value="Genomic_DNA"/>
</dbReference>
<evidence type="ECO:0000313" key="3">
    <source>
        <dbReference type="EMBL" id="KAJ6800359.1"/>
    </source>
</evidence>
<organism evidence="2 4">
    <name type="scientific">Iris pallida</name>
    <name type="common">Sweet iris</name>
    <dbReference type="NCBI Taxonomy" id="29817"/>
    <lineage>
        <taxon>Eukaryota</taxon>
        <taxon>Viridiplantae</taxon>
        <taxon>Streptophyta</taxon>
        <taxon>Embryophyta</taxon>
        <taxon>Tracheophyta</taxon>
        <taxon>Spermatophyta</taxon>
        <taxon>Magnoliopsida</taxon>
        <taxon>Liliopsida</taxon>
        <taxon>Asparagales</taxon>
        <taxon>Iridaceae</taxon>
        <taxon>Iridoideae</taxon>
        <taxon>Irideae</taxon>
        <taxon>Iris</taxon>
    </lineage>
</organism>
<accession>A0AAX6E8J3</accession>
<evidence type="ECO:0000313" key="4">
    <source>
        <dbReference type="Proteomes" id="UP001140949"/>
    </source>
</evidence>
<gene>
    <name evidence="2" type="ORF">M6B38_109850</name>
    <name evidence="3" type="ORF">M6B38_109855</name>
</gene>
<evidence type="ECO:0000313" key="2">
    <source>
        <dbReference type="EMBL" id="KAJ6800358.1"/>
    </source>
</evidence>
<evidence type="ECO:0000256" key="1">
    <source>
        <dbReference type="SAM" id="Phobius"/>
    </source>
</evidence>
<protein>
    <submittedName>
        <fullName evidence="2">Uncharacterized protein</fullName>
    </submittedName>
</protein>
<name>A0AAX6E8J3_IRIPA</name>
<keyword evidence="1" id="KW-0812">Transmembrane</keyword>
<reference evidence="2" key="2">
    <citation type="submission" date="2023-04" db="EMBL/GenBank/DDBJ databases">
        <authorList>
            <person name="Bruccoleri R.E."/>
            <person name="Oakeley E.J."/>
            <person name="Faust A.-M."/>
            <person name="Dessus-Babus S."/>
            <person name="Altorfer M."/>
            <person name="Burckhardt D."/>
            <person name="Oertli M."/>
            <person name="Naumann U."/>
            <person name="Petersen F."/>
            <person name="Wong J."/>
        </authorList>
    </citation>
    <scope>NUCLEOTIDE SEQUENCE</scope>
    <source>
        <strain evidence="2">GSM-AAB239-AS_SAM_17_03QT</strain>
        <tissue evidence="2">Leaf</tissue>
    </source>
</reference>